<evidence type="ECO:0000256" key="2">
    <source>
        <dbReference type="SAM" id="MobiDB-lite"/>
    </source>
</evidence>
<dbReference type="PANTHER" id="PTHR12416">
    <property type="entry name" value="RRNA-PROCESSING PROTEIN UTP23 HOMOLOG"/>
    <property type="match status" value="1"/>
</dbReference>
<feature type="domain" description="UTP23 sensor motif region" evidence="3">
    <location>
        <begin position="238"/>
        <end position="257"/>
    </location>
</feature>
<dbReference type="Gene3D" id="3.40.50.1010">
    <property type="entry name" value="5'-nuclease"/>
    <property type="match status" value="1"/>
</dbReference>
<accession>A0A179H3V8</accession>
<feature type="compositionally biased region" description="Low complexity" evidence="2">
    <location>
        <begin position="258"/>
        <end position="268"/>
    </location>
</feature>
<name>A0A179H3V8_PURLI</name>
<dbReference type="GO" id="GO:0032040">
    <property type="term" value="C:small-subunit processome"/>
    <property type="evidence" value="ECO:0007669"/>
    <property type="project" value="InterPro"/>
</dbReference>
<feature type="region of interest" description="Disordered" evidence="2">
    <location>
        <begin position="208"/>
        <end position="323"/>
    </location>
</feature>
<dbReference type="EMBL" id="LSBH01000002">
    <property type="protein sequence ID" value="OAQ84193.1"/>
    <property type="molecule type" value="Genomic_DNA"/>
</dbReference>
<keyword evidence="1" id="KW-0539">Nucleus</keyword>
<dbReference type="Proteomes" id="UP000078240">
    <property type="component" value="Unassembled WGS sequence"/>
</dbReference>
<evidence type="ECO:0000313" key="5">
    <source>
        <dbReference type="Proteomes" id="UP000078240"/>
    </source>
</evidence>
<dbReference type="AlphaFoldDB" id="A0A179H3V8"/>
<reference evidence="4 5" key="1">
    <citation type="submission" date="2016-01" db="EMBL/GenBank/DDBJ databases">
        <title>Biosynthesis of antibiotic leucinostatins and their inhibition on Phytophthora in bio-control Purpureocillium lilacinum.</title>
        <authorList>
            <person name="Wang G."/>
            <person name="Liu Z."/>
            <person name="Lin R."/>
            <person name="Li E."/>
            <person name="Mao Z."/>
            <person name="Ling J."/>
            <person name="Yin W."/>
            <person name="Xie B."/>
        </authorList>
    </citation>
    <scope>NUCLEOTIDE SEQUENCE [LARGE SCALE GENOMIC DNA]</scope>
    <source>
        <strain evidence="4">PLBJ-1</strain>
    </source>
</reference>
<feature type="compositionally biased region" description="Basic and acidic residues" evidence="2">
    <location>
        <begin position="211"/>
        <end position="235"/>
    </location>
</feature>
<dbReference type="InterPro" id="IPR057776">
    <property type="entry name" value="UTP23_sensor"/>
</dbReference>
<comment type="caution">
    <text evidence="4">The sequence shown here is derived from an EMBL/GenBank/DDBJ whole genome shotgun (WGS) entry which is preliminary data.</text>
</comment>
<gene>
    <name evidence="4" type="ORF">VFPBJ_02961</name>
</gene>
<organism evidence="4 5">
    <name type="scientific">Purpureocillium lilacinum</name>
    <name type="common">Paecilomyces lilacinus</name>
    <dbReference type="NCBI Taxonomy" id="33203"/>
    <lineage>
        <taxon>Eukaryota</taxon>
        <taxon>Fungi</taxon>
        <taxon>Dikarya</taxon>
        <taxon>Ascomycota</taxon>
        <taxon>Pezizomycotina</taxon>
        <taxon>Sordariomycetes</taxon>
        <taxon>Hypocreomycetidae</taxon>
        <taxon>Hypocreales</taxon>
        <taxon>Ophiocordycipitaceae</taxon>
        <taxon>Purpureocillium</taxon>
    </lineage>
</organism>
<protein>
    <submittedName>
        <fullName evidence="4">rRNA-processing protein UTP23</fullName>
    </submittedName>
</protein>
<dbReference type="Pfam" id="PF24779">
    <property type="entry name" value="UTP23_sensor"/>
    <property type="match status" value="1"/>
</dbReference>
<evidence type="ECO:0000313" key="4">
    <source>
        <dbReference type="EMBL" id="OAQ84193.1"/>
    </source>
</evidence>
<proteinExistence type="predicted"/>
<evidence type="ECO:0000256" key="1">
    <source>
        <dbReference type="ARBA" id="ARBA00023242"/>
    </source>
</evidence>
<dbReference type="InterPro" id="IPR006984">
    <property type="entry name" value="Fcf1/UTP23"/>
</dbReference>
<feature type="compositionally biased region" description="Basic and acidic residues" evidence="2">
    <location>
        <begin position="277"/>
        <end position="291"/>
    </location>
</feature>
<dbReference type="Pfam" id="PF04900">
    <property type="entry name" value="Fcf1"/>
    <property type="match status" value="1"/>
</dbReference>
<evidence type="ECO:0000259" key="3">
    <source>
        <dbReference type="Pfam" id="PF24779"/>
    </source>
</evidence>
<sequence length="323" mass="35993">MVTCNALEYPRGRQQVQDERQALEAVSEAHGAILHGFWLPRAISGSRYLDAEMVQDSCKFKMELEPALQRTVHGKVKPSTLRMITQCEIRKLYAKKNEPGVSEAIEVAKTCERRRCGHHPDEYPEPLSTLECMQSVVDPKDQGENKHRYVVASQSQEVRRMLRIVRGVPLIYIKRSVMILEPMSDESAATRAREEKSKFRAEIKATLGKRKREEKEDSDKEDEKDLGQNKAEEKAKKKKKQRGPKGPNPLSMKKAKKPQATTAGTAGAPPRPSKQPENARPEDEARTDAPAKRKRRRKNKASGAGDGADGATGADAADDGSAD</sequence>